<reference evidence="2 3" key="1">
    <citation type="journal article" date="2010" name="Genome Biol. Evol.">
        <title>The sequence of a 1.8-mb bacterial linear plasmid reveals a rich evolutionary reservoir of secondary metabolic pathways.</title>
        <authorList>
            <person name="Medema M.H."/>
            <person name="Trefzer A."/>
            <person name="Kovalchuk A."/>
            <person name="van den Berg M."/>
            <person name="Mueller U."/>
            <person name="Heijne W."/>
            <person name="Wu L."/>
            <person name="Alam M.T."/>
            <person name="Ronning C.M."/>
            <person name="Nierman W.C."/>
            <person name="Bovenberg R.A.L."/>
            <person name="Breitling R."/>
            <person name="Takano E."/>
        </authorList>
    </citation>
    <scope>NUCLEOTIDE SEQUENCE [LARGE SCALE GENOMIC DNA]</scope>
    <source>
        <strain evidence="3">ATCC 27064 / DSM 738 / JCM 4710 / NBRC 13307 / NCIMB 12785 / NRRL 3585 / VKM Ac-602</strain>
        <plasmid evidence="2">pSCL4</plasmid>
    </source>
</reference>
<evidence type="ECO:0000256" key="1">
    <source>
        <dbReference type="SAM" id="MobiDB-lite"/>
    </source>
</evidence>
<dbReference type="Proteomes" id="UP000002357">
    <property type="component" value="Plasmid pSCL4"/>
</dbReference>
<dbReference type="RefSeq" id="WP_003963573.1">
    <property type="nucleotide sequence ID" value="NZ_CM000914.1"/>
</dbReference>
<dbReference type="EMBL" id="CM000914">
    <property type="protein sequence ID" value="EFG04739.2"/>
    <property type="molecule type" value="Genomic_DNA"/>
</dbReference>
<dbReference type="GeneID" id="93734327"/>
<gene>
    <name evidence="2" type="ORF">SCLAV_p1253</name>
</gene>
<sequence length="361" mass="37304">MNTTAATSPTPPTSPPPMTPPSPMTPPVGETPLCPALREALRTVEFPGAGRISLAGETFDEDSPRKLRAVLAGALYRNWHAGAAPDADGRGTPLRRVPAFEDRLTAVVPHTHTSVPAELAETPAAPDAESVTVRIGRLLVRVPVAAVRPRGGPGGAPRPGTPVTVELPAVRPALSPGFLLVDGGTGLPAGGAGDRPLRLYAHITDADAAPAVWGTVLLTLADQDLPYRAKVLSRPWSYPRRDALVVYLHGPHAERGPAARALTAALADVPGVGDTTSLFAHRTGPGTALAWDPDDERPAHRGTSFGQHRSAAVAEGIVRHALAPDAGPLERSVAEALTEAGADSAAPFRNTGSPVLPLAPV</sequence>
<keyword evidence="3" id="KW-1185">Reference proteome</keyword>
<accession>D5SLE6</accession>
<dbReference type="OrthoDB" id="2408361at2"/>
<name>D5SLE6_STRCL</name>
<evidence type="ECO:0000313" key="3">
    <source>
        <dbReference type="Proteomes" id="UP000002357"/>
    </source>
</evidence>
<dbReference type="KEGG" id="sclf:BB341_30330"/>
<proteinExistence type="predicted"/>
<protein>
    <submittedName>
        <fullName evidence="2">Uncharacterized protein</fullName>
    </submittedName>
</protein>
<feature type="region of interest" description="Disordered" evidence="1">
    <location>
        <begin position="286"/>
        <end position="305"/>
    </location>
</feature>
<evidence type="ECO:0000313" key="2">
    <source>
        <dbReference type="EMBL" id="EFG04739.2"/>
    </source>
</evidence>
<keyword evidence="2" id="KW-0614">Plasmid</keyword>
<dbReference type="InterPro" id="IPR040871">
    <property type="entry name" value="HopA1"/>
</dbReference>
<feature type="region of interest" description="Disordered" evidence="1">
    <location>
        <begin position="1"/>
        <end position="32"/>
    </location>
</feature>
<geneLocation type="plasmid" evidence="2 3">
    <name>pSCL4</name>
</geneLocation>
<dbReference type="Pfam" id="PF17914">
    <property type="entry name" value="HopA1"/>
    <property type="match status" value="1"/>
</dbReference>
<dbReference type="eggNOG" id="ENOG5033WKS">
    <property type="taxonomic scope" value="Bacteria"/>
</dbReference>
<organism evidence="2 3">
    <name type="scientific">Streptomyces clavuligerus</name>
    <dbReference type="NCBI Taxonomy" id="1901"/>
    <lineage>
        <taxon>Bacteria</taxon>
        <taxon>Bacillati</taxon>
        <taxon>Actinomycetota</taxon>
        <taxon>Actinomycetes</taxon>
        <taxon>Kitasatosporales</taxon>
        <taxon>Streptomycetaceae</taxon>
        <taxon>Streptomyces</taxon>
    </lineage>
</organism>
<dbReference type="AlphaFoldDB" id="D5SLE6"/>
<feature type="compositionally biased region" description="Pro residues" evidence="1">
    <location>
        <begin position="9"/>
        <end position="26"/>
    </location>
</feature>